<feature type="chain" id="PRO_5026676492" description="Lipoprotein" evidence="1">
    <location>
        <begin position="25"/>
        <end position="207"/>
    </location>
</feature>
<dbReference type="AlphaFoldDB" id="A0A6P2MKK3"/>
<evidence type="ECO:0008006" key="4">
    <source>
        <dbReference type="Google" id="ProtNLM"/>
    </source>
</evidence>
<dbReference type="PROSITE" id="PS51257">
    <property type="entry name" value="PROKAR_LIPOPROTEIN"/>
    <property type="match status" value="1"/>
</dbReference>
<organism evidence="2 3">
    <name type="scientific">Burkholderia lata (strain ATCC 17760 / DSM 23089 / LMG 22485 / NCIMB 9086 / R18194 / 383)</name>
    <dbReference type="NCBI Taxonomy" id="482957"/>
    <lineage>
        <taxon>Bacteria</taxon>
        <taxon>Pseudomonadati</taxon>
        <taxon>Pseudomonadota</taxon>
        <taxon>Betaproteobacteria</taxon>
        <taxon>Burkholderiales</taxon>
        <taxon>Burkholderiaceae</taxon>
        <taxon>Burkholderia</taxon>
        <taxon>Burkholderia cepacia complex</taxon>
    </lineage>
</organism>
<evidence type="ECO:0000313" key="2">
    <source>
        <dbReference type="EMBL" id="VWB80186.1"/>
    </source>
</evidence>
<proteinExistence type="predicted"/>
<accession>A0A6P2MKK3</accession>
<evidence type="ECO:0000256" key="1">
    <source>
        <dbReference type="SAM" id="SignalP"/>
    </source>
</evidence>
<gene>
    <name evidence="2" type="ORF">BLA15945_03838</name>
</gene>
<dbReference type="RefSeq" id="WP_174969729.1">
    <property type="nucleotide sequence ID" value="NZ_CABVPU010000013.1"/>
</dbReference>
<keyword evidence="1" id="KW-0732">Signal</keyword>
<dbReference type="EMBL" id="CABVPU010000013">
    <property type="protein sequence ID" value="VWB80186.1"/>
    <property type="molecule type" value="Genomic_DNA"/>
</dbReference>
<reference evidence="2 3" key="1">
    <citation type="submission" date="2019-09" db="EMBL/GenBank/DDBJ databases">
        <authorList>
            <person name="Depoorter E."/>
        </authorList>
    </citation>
    <scope>NUCLEOTIDE SEQUENCE [LARGE SCALE GENOMIC DNA]</scope>
    <source>
        <strain evidence="2">R-15945</strain>
    </source>
</reference>
<evidence type="ECO:0000313" key="3">
    <source>
        <dbReference type="Proteomes" id="UP000494174"/>
    </source>
</evidence>
<dbReference type="Proteomes" id="UP000494174">
    <property type="component" value="Unassembled WGS sequence"/>
</dbReference>
<protein>
    <recommendedName>
        <fullName evidence="4">Lipoprotein</fullName>
    </recommendedName>
</protein>
<sequence length="207" mass="21198">MKTMKTLLGLTTCAVAALVSGCVATPNLIGENTAGIAPTEATAILVVVDGKAFDGPAFGSEGRAYLAGLGDGIQAALAGVPTKVVELDEMKFVNPVPAALRAMRPSHTIGLFTESSTVRYGTPISATWQMEVSNVATALVPATGDKPGGTRYTIKPIYKARADGETCLDSDSLAKKCGAAMGKMFGDTLRAAHVVRMSAGAPARPAN</sequence>
<name>A0A6P2MKK3_BURL3</name>
<feature type="signal peptide" evidence="1">
    <location>
        <begin position="1"/>
        <end position="24"/>
    </location>
</feature>